<accession>A0ABW4BS45</accession>
<feature type="domain" description="Four-carbon acid sugar kinase nucleotide binding" evidence="8">
    <location>
        <begin position="303"/>
        <end position="467"/>
    </location>
</feature>
<dbReference type="GO" id="GO:0016301">
    <property type="term" value="F:kinase activity"/>
    <property type="evidence" value="ECO:0007669"/>
    <property type="project" value="UniProtKB-KW"/>
</dbReference>
<evidence type="ECO:0000313" key="10">
    <source>
        <dbReference type="Proteomes" id="UP001597251"/>
    </source>
</evidence>
<evidence type="ECO:0000256" key="1">
    <source>
        <dbReference type="ARBA" id="ARBA00005715"/>
    </source>
</evidence>
<evidence type="ECO:0000313" key="9">
    <source>
        <dbReference type="EMBL" id="MFD1418016.1"/>
    </source>
</evidence>
<evidence type="ECO:0000259" key="7">
    <source>
        <dbReference type="Pfam" id="PF07005"/>
    </source>
</evidence>
<keyword evidence="2" id="KW-0808">Transferase</keyword>
<evidence type="ECO:0000256" key="6">
    <source>
        <dbReference type="ARBA" id="ARBA00023277"/>
    </source>
</evidence>
<evidence type="ECO:0000256" key="3">
    <source>
        <dbReference type="ARBA" id="ARBA00022741"/>
    </source>
</evidence>
<keyword evidence="10" id="KW-1185">Reference proteome</keyword>
<comment type="similarity">
    <text evidence="1">Belongs to the four-carbon acid sugar kinase family.</text>
</comment>
<dbReference type="Proteomes" id="UP001597251">
    <property type="component" value="Unassembled WGS sequence"/>
</dbReference>
<keyword evidence="5" id="KW-0067">ATP-binding</keyword>
<dbReference type="Gene3D" id="3.40.50.10840">
    <property type="entry name" value="Putative sugar-binding, N-terminal domain"/>
    <property type="match status" value="1"/>
</dbReference>
<dbReference type="InterPro" id="IPR037051">
    <property type="entry name" value="4-carb_acid_sugar_kinase_N_sf"/>
</dbReference>
<dbReference type="Pfam" id="PF17042">
    <property type="entry name" value="NBD_C"/>
    <property type="match status" value="1"/>
</dbReference>
<evidence type="ECO:0000256" key="2">
    <source>
        <dbReference type="ARBA" id="ARBA00022679"/>
    </source>
</evidence>
<dbReference type="SUPFAM" id="SSF142764">
    <property type="entry name" value="YgbK-like"/>
    <property type="match status" value="1"/>
</dbReference>
<comment type="caution">
    <text evidence="9">The sequence shown here is derived from an EMBL/GenBank/DDBJ whole genome shotgun (WGS) entry which is preliminary data.</text>
</comment>
<dbReference type="EMBL" id="JBHTOI010000031">
    <property type="protein sequence ID" value="MFD1418016.1"/>
    <property type="molecule type" value="Genomic_DNA"/>
</dbReference>
<protein>
    <submittedName>
        <fullName evidence="9">Four-carbon acid sugar kinase family protein</fullName>
    </submittedName>
</protein>
<organism evidence="9 10">
    <name type="scientific">Companilactobacillus keshanensis</name>
    <dbReference type="NCBI Taxonomy" id="2486003"/>
    <lineage>
        <taxon>Bacteria</taxon>
        <taxon>Bacillati</taxon>
        <taxon>Bacillota</taxon>
        <taxon>Bacilli</taxon>
        <taxon>Lactobacillales</taxon>
        <taxon>Lactobacillaceae</taxon>
        <taxon>Companilactobacillus</taxon>
    </lineage>
</organism>
<dbReference type="InterPro" id="IPR010737">
    <property type="entry name" value="4-carb_acid_sugar_kinase_N"/>
</dbReference>
<evidence type="ECO:0000259" key="8">
    <source>
        <dbReference type="Pfam" id="PF17042"/>
    </source>
</evidence>
<feature type="domain" description="Four-carbon acid sugar kinase N-terminal" evidence="7">
    <location>
        <begin position="37"/>
        <end position="277"/>
    </location>
</feature>
<evidence type="ECO:0000256" key="5">
    <source>
        <dbReference type="ARBA" id="ARBA00022840"/>
    </source>
</evidence>
<evidence type="ECO:0000256" key="4">
    <source>
        <dbReference type="ARBA" id="ARBA00022777"/>
    </source>
</evidence>
<keyword evidence="3" id="KW-0547">Nucleotide-binding</keyword>
<sequence>MTSILAEAVFNKLPNKPDEKEVDDLLTNELKQLNTKIIVLDDDPTGVQTVHDVSVYTNWTKESIRQGFKENNSIFFILTNSRGFSAKKTSEIHQEIAQNISDISKELNQKFLIISRSDSTLRGHYPLETEVLKNTVESETDIKYDGEVILPFFKEGGRFTIDNVHYVQMDDVLVPAGETEFAKDRTFGYTESDLTKWVEEKTHGDYLAENVTGISLEDLRSLNIDKITNQLMEVKDFNKVVVNAIDYIDVKVFVIALVRALNFGKQFMYRSAAALTKILGGVSDKALLVKEQLVDPDCNNGGLIMIGSHVKKSTEQLNELMKLSNVKFIEFNVNTVLEDEGLEKEEQRVSSEVNEYLKQGRNVAVFTSRKRLDLGENKKEEELASSVSISKAITKVVTDLDLQPKFIIAKGGITSSDIGTNGLEVRHAIVAGQIKPGIPVWYTDSESKFSNLPYIIFPGNVGAKETLKEVVEMLD</sequence>
<dbReference type="Pfam" id="PF07005">
    <property type="entry name" value="SBD_N"/>
    <property type="match status" value="1"/>
</dbReference>
<gene>
    <name evidence="9" type="ORF">ACFQ42_04610</name>
</gene>
<proteinExistence type="inferred from homology"/>
<reference evidence="10" key="1">
    <citation type="journal article" date="2019" name="Int. J. Syst. Evol. Microbiol.">
        <title>The Global Catalogue of Microorganisms (GCM) 10K type strain sequencing project: providing services to taxonomists for standard genome sequencing and annotation.</title>
        <authorList>
            <consortium name="The Broad Institute Genomics Platform"/>
            <consortium name="The Broad Institute Genome Sequencing Center for Infectious Disease"/>
            <person name="Wu L."/>
            <person name="Ma J."/>
        </authorList>
    </citation>
    <scope>NUCLEOTIDE SEQUENCE [LARGE SCALE GENOMIC DNA]</scope>
    <source>
        <strain evidence="10">CCM 8936</strain>
    </source>
</reference>
<dbReference type="InterPro" id="IPR042213">
    <property type="entry name" value="NBD_C_sf"/>
</dbReference>
<name>A0ABW4BS45_9LACO</name>
<dbReference type="Gene3D" id="3.40.980.20">
    <property type="entry name" value="Four-carbon acid sugar kinase, nucleotide binding domain"/>
    <property type="match status" value="1"/>
</dbReference>
<keyword evidence="6" id="KW-0119">Carbohydrate metabolism</keyword>
<dbReference type="RefSeq" id="WP_125678257.1">
    <property type="nucleotide sequence ID" value="NZ_JBHTOI010000031.1"/>
</dbReference>
<keyword evidence="4 9" id="KW-0418">Kinase</keyword>
<dbReference type="InterPro" id="IPR031475">
    <property type="entry name" value="NBD_C"/>
</dbReference>